<comment type="caution">
    <text evidence="9">The sequence shown here is derived from an EMBL/GenBank/DDBJ whole genome shotgun (WGS) entry which is preliminary data.</text>
</comment>
<proteinExistence type="predicted"/>
<keyword evidence="2" id="KW-0479">Metal-binding</keyword>
<dbReference type="FunFam" id="3.30.160.60:FF:000597">
    <property type="entry name" value="zinc finger protein 236 isoform X3"/>
    <property type="match status" value="1"/>
</dbReference>
<dbReference type="PROSITE" id="PS50157">
    <property type="entry name" value="ZINC_FINGER_C2H2_2"/>
    <property type="match status" value="2"/>
</dbReference>
<evidence type="ECO:0000256" key="6">
    <source>
        <dbReference type="ARBA" id="ARBA00023242"/>
    </source>
</evidence>
<keyword evidence="10" id="KW-1185">Reference proteome</keyword>
<organism evidence="9 10">
    <name type="scientific">Chloropsis hardwickii</name>
    <dbReference type="NCBI Taxonomy" id="667144"/>
    <lineage>
        <taxon>Eukaryota</taxon>
        <taxon>Metazoa</taxon>
        <taxon>Chordata</taxon>
        <taxon>Craniata</taxon>
        <taxon>Vertebrata</taxon>
        <taxon>Euteleostomi</taxon>
        <taxon>Archelosauria</taxon>
        <taxon>Archosauria</taxon>
        <taxon>Dinosauria</taxon>
        <taxon>Saurischia</taxon>
        <taxon>Theropoda</taxon>
        <taxon>Coelurosauria</taxon>
        <taxon>Aves</taxon>
        <taxon>Neognathae</taxon>
        <taxon>Neoaves</taxon>
        <taxon>Telluraves</taxon>
        <taxon>Australaves</taxon>
        <taxon>Passeriformes</taxon>
        <taxon>Corvoidea</taxon>
        <taxon>Irenidae</taxon>
        <taxon>Chloropsis</taxon>
    </lineage>
</organism>
<dbReference type="Pfam" id="PF00096">
    <property type="entry name" value="zf-C2H2"/>
    <property type="match status" value="1"/>
</dbReference>
<dbReference type="EMBL" id="WEIW01002618">
    <property type="protein sequence ID" value="NWH40199.1"/>
    <property type="molecule type" value="Genomic_DNA"/>
</dbReference>
<evidence type="ECO:0000256" key="1">
    <source>
        <dbReference type="ARBA" id="ARBA00004123"/>
    </source>
</evidence>
<evidence type="ECO:0000256" key="4">
    <source>
        <dbReference type="ARBA" id="ARBA00022771"/>
    </source>
</evidence>
<name>A0A850V9S0_9CORV</name>
<evidence type="ECO:0000256" key="7">
    <source>
        <dbReference type="PROSITE-ProRule" id="PRU00042"/>
    </source>
</evidence>
<evidence type="ECO:0000313" key="9">
    <source>
        <dbReference type="EMBL" id="NWH40199.1"/>
    </source>
</evidence>
<dbReference type="InterPro" id="IPR036236">
    <property type="entry name" value="Znf_C2H2_sf"/>
</dbReference>
<dbReference type="GO" id="GO:0000978">
    <property type="term" value="F:RNA polymerase II cis-regulatory region sequence-specific DNA binding"/>
    <property type="evidence" value="ECO:0007669"/>
    <property type="project" value="TreeGrafter"/>
</dbReference>
<sequence>IHTGEWPHNCGECGKSFRDSSRLITHWRMHTREQPYVCSECGKKAWSSSVLLKHQHTHTGERPSCCRKGFTLNFSLLTHQCIHT</sequence>
<feature type="domain" description="C2H2-type" evidence="8">
    <location>
        <begin position="36"/>
        <end position="63"/>
    </location>
</feature>
<evidence type="ECO:0000313" key="10">
    <source>
        <dbReference type="Proteomes" id="UP000640999"/>
    </source>
</evidence>
<feature type="non-terminal residue" evidence="9">
    <location>
        <position position="84"/>
    </location>
</feature>
<dbReference type="SUPFAM" id="SSF57667">
    <property type="entry name" value="beta-beta-alpha zinc fingers"/>
    <property type="match status" value="2"/>
</dbReference>
<feature type="non-terminal residue" evidence="9">
    <location>
        <position position="1"/>
    </location>
</feature>
<dbReference type="AlphaFoldDB" id="A0A850V9S0"/>
<keyword evidence="5" id="KW-0862">Zinc</keyword>
<gene>
    <name evidence="9" type="primary">Znf416_0</name>
    <name evidence="9" type="ORF">CHLHAR_R04591</name>
</gene>
<evidence type="ECO:0000259" key="8">
    <source>
        <dbReference type="PROSITE" id="PS50157"/>
    </source>
</evidence>
<dbReference type="PROSITE" id="PS00028">
    <property type="entry name" value="ZINC_FINGER_C2H2_1"/>
    <property type="match status" value="1"/>
</dbReference>
<dbReference type="GO" id="GO:0008270">
    <property type="term" value="F:zinc ion binding"/>
    <property type="evidence" value="ECO:0007669"/>
    <property type="project" value="UniProtKB-KW"/>
</dbReference>
<dbReference type="Gene3D" id="3.30.160.60">
    <property type="entry name" value="Classic Zinc Finger"/>
    <property type="match status" value="2"/>
</dbReference>
<dbReference type="OrthoDB" id="8922241at2759"/>
<reference evidence="9" key="1">
    <citation type="submission" date="2019-10" db="EMBL/GenBank/DDBJ databases">
        <title>Bird 10,000 Genomes (B10K) Project - Family phase.</title>
        <authorList>
            <person name="Zhang G."/>
        </authorList>
    </citation>
    <scope>NUCLEOTIDE SEQUENCE</scope>
    <source>
        <strain evidence="9">B10K-IZ-033-78</strain>
        <tissue evidence="9">Muscle</tissue>
    </source>
</reference>
<comment type="subcellular location">
    <subcellularLocation>
        <location evidence="1">Nucleus</location>
    </subcellularLocation>
</comment>
<keyword evidence="3" id="KW-0677">Repeat</keyword>
<dbReference type="PANTHER" id="PTHR23226:SF416">
    <property type="entry name" value="FI01424P"/>
    <property type="match status" value="1"/>
</dbReference>
<keyword evidence="6" id="KW-0539">Nucleus</keyword>
<dbReference type="FunFam" id="3.30.160.60:FF:000352">
    <property type="entry name" value="zinc finger protein 3 homolog"/>
    <property type="match status" value="1"/>
</dbReference>
<dbReference type="GO" id="GO:0000981">
    <property type="term" value="F:DNA-binding transcription factor activity, RNA polymerase II-specific"/>
    <property type="evidence" value="ECO:0007669"/>
    <property type="project" value="TreeGrafter"/>
</dbReference>
<accession>A0A850V9S0</accession>
<evidence type="ECO:0000256" key="2">
    <source>
        <dbReference type="ARBA" id="ARBA00022723"/>
    </source>
</evidence>
<evidence type="ECO:0000256" key="3">
    <source>
        <dbReference type="ARBA" id="ARBA00022737"/>
    </source>
</evidence>
<evidence type="ECO:0000256" key="5">
    <source>
        <dbReference type="ARBA" id="ARBA00022833"/>
    </source>
</evidence>
<protein>
    <submittedName>
        <fullName evidence="9">ZN416 protein</fullName>
    </submittedName>
</protein>
<dbReference type="SMART" id="SM00355">
    <property type="entry name" value="ZnF_C2H2"/>
    <property type="match status" value="2"/>
</dbReference>
<keyword evidence="4 7" id="KW-0863">Zinc-finger</keyword>
<dbReference type="InterPro" id="IPR013087">
    <property type="entry name" value="Znf_C2H2_type"/>
</dbReference>
<dbReference type="Proteomes" id="UP000640999">
    <property type="component" value="Unassembled WGS sequence"/>
</dbReference>
<feature type="domain" description="C2H2-type" evidence="8">
    <location>
        <begin position="8"/>
        <end position="35"/>
    </location>
</feature>
<dbReference type="PANTHER" id="PTHR23226">
    <property type="entry name" value="ZINC FINGER AND SCAN DOMAIN-CONTAINING"/>
    <property type="match status" value="1"/>
</dbReference>
<dbReference type="GO" id="GO:0005634">
    <property type="term" value="C:nucleus"/>
    <property type="evidence" value="ECO:0007669"/>
    <property type="project" value="UniProtKB-SubCell"/>
</dbReference>